<dbReference type="GeneID" id="97554314"/>
<keyword evidence="1" id="KW-1133">Transmembrane helix</keyword>
<sequence>MTLSYEEEQFITIVRQELKNYDITPHQMEEMVAQIQEHLEACREHGEMGLQDLDSPIIYVRDYAEVQGFSRVSDPSQSTPAPKDSGERTSTGRLWGFLKYPLIFAAVYVICQLAFSFSLTTAWVNGYEITGFHLLYRISDQTWWNMLLILFSLLISSVITLVAYVYDKRKHRRPFPETEAGSVT</sequence>
<accession>A0A163F2E4</accession>
<dbReference type="RefSeq" id="WP_006211731.1">
    <property type="nucleotide sequence ID" value="NZ_CBCSBX010000008.1"/>
</dbReference>
<dbReference type="AlphaFoldDB" id="A0A163F2E4"/>
<dbReference type="EMBL" id="LWMH01000002">
    <property type="protein sequence ID" value="KZS44109.1"/>
    <property type="molecule type" value="Genomic_DNA"/>
</dbReference>
<name>A0A163F2E4_9BACL</name>
<comment type="caution">
    <text evidence="2">The sequence shown here is derived from an EMBL/GenBank/DDBJ whole genome shotgun (WGS) entry which is preliminary data.</text>
</comment>
<feature type="transmembrane region" description="Helical" evidence="1">
    <location>
        <begin position="143"/>
        <end position="166"/>
    </location>
</feature>
<reference evidence="2" key="1">
    <citation type="journal article" date="2016" name="Genome Announc.">
        <title>Draft genomes of two strains of Paenibacillus glucanolyticus with capability to degrade lignocellulose.</title>
        <authorList>
            <person name="Mathews S.L."/>
            <person name="Pawlak J."/>
            <person name="Grunden A.M."/>
        </authorList>
    </citation>
    <scope>NUCLEOTIDE SEQUENCE [LARGE SCALE GENOMIC DNA]</scope>
    <source>
        <strain evidence="2">SLM1</strain>
    </source>
</reference>
<evidence type="ECO:0000313" key="2">
    <source>
        <dbReference type="EMBL" id="KZS44109.1"/>
    </source>
</evidence>
<dbReference type="OrthoDB" id="2680385at2"/>
<evidence type="ECO:0000256" key="1">
    <source>
        <dbReference type="SAM" id="Phobius"/>
    </source>
</evidence>
<evidence type="ECO:0000313" key="3">
    <source>
        <dbReference type="Proteomes" id="UP000076796"/>
    </source>
</evidence>
<dbReference type="STRING" id="59843.A3958_01250"/>
<feature type="transmembrane region" description="Helical" evidence="1">
    <location>
        <begin position="102"/>
        <end position="123"/>
    </location>
</feature>
<keyword evidence="1" id="KW-0472">Membrane</keyword>
<organism evidence="2 3">
    <name type="scientific">Paenibacillus glucanolyticus</name>
    <dbReference type="NCBI Taxonomy" id="59843"/>
    <lineage>
        <taxon>Bacteria</taxon>
        <taxon>Bacillati</taxon>
        <taxon>Bacillota</taxon>
        <taxon>Bacilli</taxon>
        <taxon>Bacillales</taxon>
        <taxon>Paenibacillaceae</taxon>
        <taxon>Paenibacillus</taxon>
    </lineage>
</organism>
<keyword evidence="3" id="KW-1185">Reference proteome</keyword>
<gene>
    <name evidence="2" type="ORF">AWU65_28990</name>
</gene>
<dbReference type="Proteomes" id="UP000076796">
    <property type="component" value="Unassembled WGS sequence"/>
</dbReference>
<proteinExistence type="predicted"/>
<keyword evidence="1" id="KW-0812">Transmembrane</keyword>
<dbReference type="KEGG" id="pglu:A3958_01250"/>
<protein>
    <submittedName>
        <fullName evidence="2">Uncharacterized protein</fullName>
    </submittedName>
</protein>